<dbReference type="Gene3D" id="1.20.1060.20">
    <property type="match status" value="1"/>
</dbReference>
<dbReference type="Gene3D" id="1.10.287.1490">
    <property type="match status" value="1"/>
</dbReference>
<dbReference type="InterPro" id="IPR027417">
    <property type="entry name" value="P-loop_NTPase"/>
</dbReference>
<evidence type="ECO:0000256" key="10">
    <source>
        <dbReference type="SAM" id="MobiDB-lite"/>
    </source>
</evidence>
<feature type="region of interest" description="Disordered" evidence="10">
    <location>
        <begin position="714"/>
        <end position="742"/>
    </location>
</feature>
<evidence type="ECO:0000259" key="11">
    <source>
        <dbReference type="SMART" id="SM00968"/>
    </source>
</evidence>
<dbReference type="PANTHER" id="PTHR43977">
    <property type="entry name" value="STRUCTURAL MAINTENANCE OF CHROMOSOMES PROTEIN 3"/>
    <property type="match status" value="1"/>
</dbReference>
<evidence type="ECO:0000313" key="12">
    <source>
        <dbReference type="EMBL" id="VDD92075.1"/>
    </source>
</evidence>
<name>A0A158QAX5_ENTVE</name>
<evidence type="ECO:0000256" key="2">
    <source>
        <dbReference type="ARBA" id="ARBA00005917"/>
    </source>
</evidence>
<dbReference type="Proteomes" id="UP000274131">
    <property type="component" value="Unassembled WGS sequence"/>
</dbReference>
<dbReference type="InterPro" id="IPR041741">
    <property type="entry name" value="SMC3_ABC_euk"/>
</dbReference>
<evidence type="ECO:0000256" key="9">
    <source>
        <dbReference type="SAM" id="Coils"/>
    </source>
</evidence>
<dbReference type="GO" id="GO:0016887">
    <property type="term" value="F:ATP hydrolysis activity"/>
    <property type="evidence" value="ECO:0007669"/>
    <property type="project" value="InterPro"/>
</dbReference>
<proteinExistence type="inferred from homology"/>
<sequence>MYIKEVNITGFRSYRDTSVNDFSPRHNVIVGRNGSGKSNFFFAIQFVLSDEFAHLKTEHREGLIHEGTGERVSTARVEIVFDNSDRRIVAVESNEVRVMRQVSFKKDQYFIDSKMVTRSDVVNLMESAGFSRSNPYHIVKQGKINELATSPDSHRLKLLREVAGTRVYDERKEESLKILRETNSKSEKIENLLAYIEERLQTLEGEKEELKEYQKSIEYTIYDNEVKEARKKLDKLAEQREELSTRQSKVASELLSAQDRSMNVAAEQRKLEARFKGLRDEKEALLAEQTERVEKKTELELRIRDLREDVEKERSGRDKAEEVLTKLKADIAARQEELNGITPKYATVGEEMAKLNTDIRIMEQRYKDLCAKQGFRDHYKTVEERDKALTKEIRFYDRQLNDTKAQIESIENSLQEEEQEEQELNTKIRKLDWQAEECVDQLSKLNQEITDLRQRLDHATVQQVEAAREERSVREELENIDIEISQAEQEMRRLSARSIMNGVDSVRKVLQNFRNMNVDGQYDWILNGYHGILMELFCCENIYHQAVEVTAGNRLFYHVVDDDRVNQQKLLGEVNFFPLNRIIAKPKKTTNNPEARPLLDSLEFDSRYEIVFRHVFGGTAIVRNMLAGNTLARTEGFDCVTFEGDQINRRGPMTGGYLDPKRCRLELFATIRNLMGQKSDIQVNLEAAVQRNNERTATVEKLRMKGEDLEREVLSKKNDHKLATERKRALSQQLQQSQRNREPKANAYFLQKGAIFAILCIFQMEQTVLLKNRIREINANMEGLQKQLGTPLLSQLSTEEQNMLNSLQTDIRDKKARYDNLFKERARLESVKLRLENQLNTNLLRKRESLQAVSGTFVVMNSNCEKIQDISVDEKQLEESLTEYEQSQEKLTRELEDCQEQQKDLEAQVAEFSKQADVICTKQSVMQAKREDSMKKIRELGSLPMDAKNYESYSLKQLDKKLNEALEQLKKYENVNKRALDQYVQASSQKEELTRRMEEHKANQKAINELVSVLDHRKYEAIQLTFKQVSKNFKTVFQKLVPSGNGSLIMRTGGVVSYLDLSLSDDSQSQPSGDSEVPIVETFTGIGIEVSFTGNSETQQLQQLSGGQKSLVALALIFAIQKCDPAPFYLFDEIDAALDAQHRKAVADMIHELSENAQFITTTFRAELLGTAEKYFGVRFRNKVSHIDTVTKEQAYDFVEDDQTHN</sequence>
<dbReference type="AlphaFoldDB" id="A0A158QAX5"/>
<dbReference type="EMBL" id="UXUI01008664">
    <property type="protein sequence ID" value="VDD92075.1"/>
    <property type="molecule type" value="Genomic_DNA"/>
</dbReference>
<dbReference type="GO" id="GO:0005524">
    <property type="term" value="F:ATP binding"/>
    <property type="evidence" value="ECO:0007669"/>
    <property type="project" value="InterPro"/>
</dbReference>
<dbReference type="GO" id="GO:0051276">
    <property type="term" value="P:chromosome organization"/>
    <property type="evidence" value="ECO:0007669"/>
    <property type="project" value="InterPro"/>
</dbReference>
<organism evidence="14">
    <name type="scientific">Enterobius vermicularis</name>
    <name type="common">Human pinworm</name>
    <dbReference type="NCBI Taxonomy" id="51028"/>
    <lineage>
        <taxon>Eukaryota</taxon>
        <taxon>Metazoa</taxon>
        <taxon>Ecdysozoa</taxon>
        <taxon>Nematoda</taxon>
        <taxon>Chromadorea</taxon>
        <taxon>Rhabditida</taxon>
        <taxon>Spirurina</taxon>
        <taxon>Oxyuridomorpha</taxon>
        <taxon>Oxyuroidea</taxon>
        <taxon>Oxyuridae</taxon>
        <taxon>Enterobius</taxon>
    </lineage>
</organism>
<dbReference type="WBParaSite" id="EVEC_0000730501-mRNA-1">
    <property type="protein sequence ID" value="EVEC_0000730501-mRNA-1"/>
    <property type="gene ID" value="EVEC_0000730501"/>
</dbReference>
<evidence type="ECO:0000256" key="7">
    <source>
        <dbReference type="ARBA" id="ARBA00023306"/>
    </source>
</evidence>
<dbReference type="PIRSF" id="PIRSF005719">
    <property type="entry name" value="SMC"/>
    <property type="match status" value="1"/>
</dbReference>
<dbReference type="STRING" id="51028.A0A158QAX5"/>
<dbReference type="CDD" id="cd03272">
    <property type="entry name" value="ABC_SMC3_euk"/>
    <property type="match status" value="1"/>
</dbReference>
<protein>
    <recommendedName>
        <fullName evidence="8">Structural maintenance of chromosomes protein</fullName>
    </recommendedName>
</protein>
<feature type="coiled-coil region" evidence="9">
    <location>
        <begin position="955"/>
        <end position="1010"/>
    </location>
</feature>
<evidence type="ECO:0000256" key="8">
    <source>
        <dbReference type="PIRNR" id="PIRNR005719"/>
    </source>
</evidence>
<feature type="compositionally biased region" description="Basic and acidic residues" evidence="10">
    <location>
        <begin position="714"/>
        <end position="728"/>
    </location>
</feature>
<keyword evidence="3" id="KW-0132">Cell division</keyword>
<comment type="similarity">
    <text evidence="2">Belongs to the SMC family. SMC3 subfamily.</text>
</comment>
<feature type="coiled-coil region" evidence="9">
    <location>
        <begin position="186"/>
        <end position="497"/>
    </location>
</feature>
<dbReference type="FunFam" id="3.40.50.300:FF:000424">
    <property type="entry name" value="Structural maintenance of chromosomes 3"/>
    <property type="match status" value="1"/>
</dbReference>
<keyword evidence="6 8" id="KW-0539">Nucleus</keyword>
<feature type="coiled-coil region" evidence="9">
    <location>
        <begin position="767"/>
        <end position="838"/>
    </location>
</feature>
<dbReference type="SUPFAM" id="SSF75553">
    <property type="entry name" value="Smc hinge domain"/>
    <property type="match status" value="1"/>
</dbReference>
<feature type="domain" description="SMC hinge" evidence="11">
    <location>
        <begin position="527"/>
        <end position="632"/>
    </location>
</feature>
<dbReference type="FunFam" id="3.40.50.300:FF:000370">
    <property type="entry name" value="Structural maintenance of chromosomes 3"/>
    <property type="match status" value="1"/>
</dbReference>
<dbReference type="GO" id="GO:0005634">
    <property type="term" value="C:nucleus"/>
    <property type="evidence" value="ECO:0007669"/>
    <property type="project" value="UniProtKB-SubCell"/>
</dbReference>
<evidence type="ECO:0000313" key="14">
    <source>
        <dbReference type="WBParaSite" id="EVEC_0000730501-mRNA-1"/>
    </source>
</evidence>
<dbReference type="Pfam" id="PF02463">
    <property type="entry name" value="SMC_N"/>
    <property type="match status" value="1"/>
</dbReference>
<evidence type="ECO:0000256" key="1">
    <source>
        <dbReference type="ARBA" id="ARBA00004123"/>
    </source>
</evidence>
<dbReference type="Gene3D" id="3.30.70.1620">
    <property type="match status" value="1"/>
</dbReference>
<keyword evidence="5 9" id="KW-0175">Coiled coil</keyword>
<keyword evidence="4" id="KW-0498">Mitosis</keyword>
<gene>
    <name evidence="12" type="ORF">EVEC_LOCUS6826</name>
</gene>
<evidence type="ECO:0000256" key="3">
    <source>
        <dbReference type="ARBA" id="ARBA00022618"/>
    </source>
</evidence>
<feature type="coiled-coil region" evidence="9">
    <location>
        <begin position="867"/>
        <end position="915"/>
    </location>
</feature>
<dbReference type="SMART" id="SM00968">
    <property type="entry name" value="SMC_hinge"/>
    <property type="match status" value="1"/>
</dbReference>
<dbReference type="SUPFAM" id="SSF52540">
    <property type="entry name" value="P-loop containing nucleoside triphosphate hydrolases"/>
    <property type="match status" value="1"/>
</dbReference>
<evidence type="ECO:0000256" key="5">
    <source>
        <dbReference type="ARBA" id="ARBA00023054"/>
    </source>
</evidence>
<evidence type="ECO:0000256" key="6">
    <source>
        <dbReference type="ARBA" id="ARBA00023242"/>
    </source>
</evidence>
<keyword evidence="7" id="KW-0131">Cell cycle</keyword>
<dbReference type="Pfam" id="PF06470">
    <property type="entry name" value="SMC_hinge"/>
    <property type="match status" value="1"/>
</dbReference>
<dbReference type="InterPro" id="IPR010935">
    <property type="entry name" value="SMC_hinge"/>
</dbReference>
<dbReference type="OrthoDB" id="431497at2759"/>
<dbReference type="InterPro" id="IPR036277">
    <property type="entry name" value="SMC_hinge_sf"/>
</dbReference>
<keyword evidence="13" id="KW-1185">Reference proteome</keyword>
<dbReference type="InterPro" id="IPR003395">
    <property type="entry name" value="RecF/RecN/SMC_N"/>
</dbReference>
<accession>A0A158QAX5</accession>
<dbReference type="GO" id="GO:0032991">
    <property type="term" value="C:protein-containing complex"/>
    <property type="evidence" value="ECO:0007669"/>
    <property type="project" value="UniProtKB-ARBA"/>
</dbReference>
<reference evidence="14" key="1">
    <citation type="submission" date="2016-04" db="UniProtKB">
        <authorList>
            <consortium name="WormBaseParasite"/>
        </authorList>
    </citation>
    <scope>IDENTIFICATION</scope>
</reference>
<evidence type="ECO:0000313" key="13">
    <source>
        <dbReference type="Proteomes" id="UP000274131"/>
    </source>
</evidence>
<dbReference type="GO" id="GO:0005694">
    <property type="term" value="C:chromosome"/>
    <property type="evidence" value="ECO:0007669"/>
    <property type="project" value="InterPro"/>
</dbReference>
<dbReference type="Gene3D" id="3.40.50.300">
    <property type="entry name" value="P-loop containing nucleotide triphosphate hydrolases"/>
    <property type="match status" value="2"/>
</dbReference>
<evidence type="ECO:0000256" key="4">
    <source>
        <dbReference type="ARBA" id="ARBA00022776"/>
    </source>
</evidence>
<dbReference type="InterPro" id="IPR024704">
    <property type="entry name" value="SMC"/>
</dbReference>
<reference evidence="12 13" key="2">
    <citation type="submission" date="2018-10" db="EMBL/GenBank/DDBJ databases">
        <authorList>
            <consortium name="Pathogen Informatics"/>
        </authorList>
    </citation>
    <scope>NUCLEOTIDE SEQUENCE [LARGE SCALE GENOMIC DNA]</scope>
</reference>
<dbReference type="GO" id="GO:0051301">
    <property type="term" value="P:cell division"/>
    <property type="evidence" value="ECO:0007669"/>
    <property type="project" value="UniProtKB-KW"/>
</dbReference>
<comment type="subcellular location">
    <subcellularLocation>
        <location evidence="1 8">Nucleus</location>
    </subcellularLocation>
</comment>